<proteinExistence type="predicted"/>
<dbReference type="AlphaFoldDB" id="A0A1U7JFL4"/>
<dbReference type="CDD" id="cd06661">
    <property type="entry name" value="GGCT_like"/>
    <property type="match status" value="1"/>
</dbReference>
<dbReference type="RefSeq" id="WP_028480945.1">
    <property type="nucleotide sequence ID" value="NZ_LVVZ01000019.1"/>
</dbReference>
<gene>
    <name evidence="2" type="ORF">A3843_12765</name>
</gene>
<dbReference type="SUPFAM" id="SSF110857">
    <property type="entry name" value="Gamma-glutamyl cyclotransferase-like"/>
    <property type="match status" value="1"/>
</dbReference>
<evidence type="ECO:0000313" key="3">
    <source>
        <dbReference type="Proteomes" id="UP000185783"/>
    </source>
</evidence>
<dbReference type="InterPro" id="IPR013024">
    <property type="entry name" value="GGCT-like"/>
</dbReference>
<comment type="caution">
    <text evidence="2">The sequence shown here is derived from an EMBL/GenBank/DDBJ whole genome shotgun (WGS) entry which is preliminary data.</text>
</comment>
<protein>
    <recommendedName>
        <fullName evidence="1">Gamma-glutamylcyclotransferase AIG2-like domain-containing protein</fullName>
    </recommendedName>
</protein>
<dbReference type="Proteomes" id="UP000185783">
    <property type="component" value="Unassembled WGS sequence"/>
</dbReference>
<feature type="domain" description="Gamma-glutamylcyclotransferase AIG2-like" evidence="1">
    <location>
        <begin position="4"/>
        <end position="108"/>
    </location>
</feature>
<keyword evidence="3" id="KW-1185">Reference proteome</keyword>
<dbReference type="Gene3D" id="3.10.490.10">
    <property type="entry name" value="Gamma-glutamyl cyclotransferase-like"/>
    <property type="match status" value="1"/>
</dbReference>
<reference evidence="2 3" key="1">
    <citation type="submission" date="2016-03" db="EMBL/GenBank/DDBJ databases">
        <title>Genome sequence of Nesiotobacter sp. nov., a moderately halophilic alphaproteobacterium isolated from the Yellow Sea, China.</title>
        <authorList>
            <person name="Zhang G."/>
            <person name="Zhang R."/>
        </authorList>
    </citation>
    <scope>NUCLEOTIDE SEQUENCE [LARGE SCALE GENOMIC DNA]</scope>
    <source>
        <strain evidence="2 3">WB1-6</strain>
    </source>
</reference>
<sequence length="112" mass="12783">MEHLFVYGSLAPGASHEYLLTQVTGVWSRAYIRAHYQDRGFSEGAGYPALVPDELAEWLQGNVYSSEHLHRIWPDIDEWEGEEYVRVPVEVQCEDGSVLLAQAYVLRTLEQS</sequence>
<dbReference type="Pfam" id="PF06094">
    <property type="entry name" value="GGACT"/>
    <property type="match status" value="1"/>
</dbReference>
<dbReference type="STRING" id="197461.A3843_12765"/>
<evidence type="ECO:0000313" key="2">
    <source>
        <dbReference type="EMBL" id="OKL43507.1"/>
    </source>
</evidence>
<dbReference type="EMBL" id="LVVZ01000019">
    <property type="protein sequence ID" value="OKL43507.1"/>
    <property type="molecule type" value="Genomic_DNA"/>
</dbReference>
<name>A0A1U7JFL4_9HYPH</name>
<accession>A0A1U7JFL4</accession>
<organism evidence="2 3">
    <name type="scientific">Pseudovibrio exalbescens</name>
    <dbReference type="NCBI Taxonomy" id="197461"/>
    <lineage>
        <taxon>Bacteria</taxon>
        <taxon>Pseudomonadati</taxon>
        <taxon>Pseudomonadota</taxon>
        <taxon>Alphaproteobacteria</taxon>
        <taxon>Hyphomicrobiales</taxon>
        <taxon>Stappiaceae</taxon>
        <taxon>Pseudovibrio</taxon>
    </lineage>
</organism>
<evidence type="ECO:0000259" key="1">
    <source>
        <dbReference type="Pfam" id="PF06094"/>
    </source>
</evidence>
<dbReference type="InterPro" id="IPR036568">
    <property type="entry name" value="GGCT-like_sf"/>
</dbReference>
<dbReference type="OrthoDB" id="5070127at2"/>
<dbReference type="InterPro" id="IPR009288">
    <property type="entry name" value="AIG2-like_dom"/>
</dbReference>